<accession>A0A512ILU0</accession>
<feature type="region of interest" description="Disordered" evidence="7">
    <location>
        <begin position="73"/>
        <end position="109"/>
    </location>
</feature>
<feature type="region of interest" description="Disordered" evidence="7">
    <location>
        <begin position="551"/>
        <end position="580"/>
    </location>
</feature>
<organism evidence="11 12">
    <name type="scientific">Methylobacterium haplocladii</name>
    <dbReference type="NCBI Taxonomy" id="1176176"/>
    <lineage>
        <taxon>Bacteria</taxon>
        <taxon>Pseudomonadati</taxon>
        <taxon>Pseudomonadota</taxon>
        <taxon>Alphaproteobacteria</taxon>
        <taxon>Hyphomicrobiales</taxon>
        <taxon>Methylobacteriaceae</taxon>
        <taxon>Methylobacterium</taxon>
    </lineage>
</organism>
<dbReference type="GO" id="GO:0004252">
    <property type="term" value="F:serine-type endopeptidase activity"/>
    <property type="evidence" value="ECO:0007669"/>
    <property type="project" value="UniProtKB-UniRule"/>
</dbReference>
<proteinExistence type="inferred from homology"/>
<keyword evidence="8" id="KW-0812">Transmembrane</keyword>
<dbReference type="EMBL" id="BJZT01000008">
    <property type="protein sequence ID" value="GEO98664.1"/>
    <property type="molecule type" value="Genomic_DNA"/>
</dbReference>
<dbReference type="AlphaFoldDB" id="A0A512ILU0"/>
<dbReference type="PROSITE" id="PS00138">
    <property type="entry name" value="SUBTILASE_SER"/>
    <property type="match status" value="1"/>
</dbReference>
<dbReference type="Proteomes" id="UP000321258">
    <property type="component" value="Unassembled WGS sequence"/>
</dbReference>
<feature type="transmembrane region" description="Helical" evidence="8">
    <location>
        <begin position="45"/>
        <end position="66"/>
    </location>
</feature>
<dbReference type="InterPro" id="IPR050131">
    <property type="entry name" value="Peptidase_S8_subtilisin-like"/>
</dbReference>
<feature type="active site" description="Charge relay system" evidence="5">
    <location>
        <position position="481"/>
    </location>
</feature>
<evidence type="ECO:0000256" key="3">
    <source>
        <dbReference type="ARBA" id="ARBA00022801"/>
    </source>
</evidence>
<protein>
    <recommendedName>
        <fullName evidence="10">Peptidase S8/S53 domain-containing protein</fullName>
    </recommendedName>
</protein>
<dbReference type="Pfam" id="PF00082">
    <property type="entry name" value="Peptidase_S8"/>
    <property type="match status" value="1"/>
</dbReference>
<dbReference type="GO" id="GO:0006508">
    <property type="term" value="P:proteolysis"/>
    <property type="evidence" value="ECO:0007669"/>
    <property type="project" value="UniProtKB-KW"/>
</dbReference>
<feature type="chain" id="PRO_5021769529" description="Peptidase S8/S53 domain-containing protein" evidence="9">
    <location>
        <begin position="30"/>
        <end position="580"/>
    </location>
</feature>
<keyword evidence="8" id="KW-1133">Transmembrane helix</keyword>
<dbReference type="InterPro" id="IPR000209">
    <property type="entry name" value="Peptidase_S8/S53_dom"/>
</dbReference>
<dbReference type="InterPro" id="IPR022398">
    <property type="entry name" value="Peptidase_S8_His-AS"/>
</dbReference>
<evidence type="ECO:0000256" key="6">
    <source>
        <dbReference type="RuleBase" id="RU003355"/>
    </source>
</evidence>
<evidence type="ECO:0000256" key="5">
    <source>
        <dbReference type="PROSITE-ProRule" id="PRU01240"/>
    </source>
</evidence>
<dbReference type="CDD" id="cd05561">
    <property type="entry name" value="Peptidases_S8_4"/>
    <property type="match status" value="1"/>
</dbReference>
<comment type="caution">
    <text evidence="11">The sequence shown here is derived from an EMBL/GenBank/DDBJ whole genome shotgun (WGS) entry which is preliminary data.</text>
</comment>
<dbReference type="PANTHER" id="PTHR43806:SF11">
    <property type="entry name" value="CEREVISIN-RELATED"/>
    <property type="match status" value="1"/>
</dbReference>
<dbReference type="SUPFAM" id="SSF52743">
    <property type="entry name" value="Subtilisin-like"/>
    <property type="match status" value="1"/>
</dbReference>
<dbReference type="InterPro" id="IPR023827">
    <property type="entry name" value="Peptidase_S8_Asp-AS"/>
</dbReference>
<keyword evidence="2 5" id="KW-0645">Protease</keyword>
<feature type="signal peptide" evidence="9">
    <location>
        <begin position="1"/>
        <end position="29"/>
    </location>
</feature>
<gene>
    <name evidence="11" type="ORF">MHA02_10520</name>
</gene>
<evidence type="ECO:0000313" key="12">
    <source>
        <dbReference type="Proteomes" id="UP000321258"/>
    </source>
</evidence>
<keyword evidence="8" id="KW-0472">Membrane</keyword>
<dbReference type="PANTHER" id="PTHR43806">
    <property type="entry name" value="PEPTIDASE S8"/>
    <property type="match status" value="1"/>
</dbReference>
<dbReference type="InterPro" id="IPR015500">
    <property type="entry name" value="Peptidase_S8_subtilisin-rel"/>
</dbReference>
<evidence type="ECO:0000256" key="4">
    <source>
        <dbReference type="ARBA" id="ARBA00022825"/>
    </source>
</evidence>
<evidence type="ECO:0000256" key="1">
    <source>
        <dbReference type="ARBA" id="ARBA00011073"/>
    </source>
</evidence>
<name>A0A512ILU0_9HYPH</name>
<reference evidence="11 12" key="1">
    <citation type="submission" date="2019-07" db="EMBL/GenBank/DDBJ databases">
        <title>Whole genome shotgun sequence of Methylobacterium haplocladii NBRC 107714.</title>
        <authorList>
            <person name="Hosoyama A."/>
            <person name="Uohara A."/>
            <person name="Ohji S."/>
            <person name="Ichikawa N."/>
        </authorList>
    </citation>
    <scope>NUCLEOTIDE SEQUENCE [LARGE SCALE GENOMIC DNA]</scope>
    <source>
        <strain evidence="11 12">NBRC 107714</strain>
    </source>
</reference>
<feature type="active site" description="Charge relay system" evidence="5">
    <location>
        <position position="291"/>
    </location>
</feature>
<evidence type="ECO:0000313" key="11">
    <source>
        <dbReference type="EMBL" id="GEO98664.1"/>
    </source>
</evidence>
<evidence type="ECO:0000256" key="7">
    <source>
        <dbReference type="SAM" id="MobiDB-lite"/>
    </source>
</evidence>
<evidence type="ECO:0000256" key="9">
    <source>
        <dbReference type="SAM" id="SignalP"/>
    </source>
</evidence>
<feature type="active site" description="Charge relay system" evidence="5">
    <location>
        <position position="325"/>
    </location>
</feature>
<keyword evidence="9" id="KW-0732">Signal</keyword>
<dbReference type="PROSITE" id="PS51892">
    <property type="entry name" value="SUBTILASE"/>
    <property type="match status" value="1"/>
</dbReference>
<dbReference type="PROSITE" id="PS00137">
    <property type="entry name" value="SUBTILASE_HIS"/>
    <property type="match status" value="1"/>
</dbReference>
<dbReference type="InterPro" id="IPR023828">
    <property type="entry name" value="Peptidase_S8_Ser-AS"/>
</dbReference>
<dbReference type="PRINTS" id="PR00723">
    <property type="entry name" value="SUBTILISIN"/>
</dbReference>
<evidence type="ECO:0000259" key="10">
    <source>
        <dbReference type="Pfam" id="PF00082"/>
    </source>
</evidence>
<keyword evidence="12" id="KW-1185">Reference proteome</keyword>
<dbReference type="PROSITE" id="PS00136">
    <property type="entry name" value="SUBTILASE_ASP"/>
    <property type="match status" value="1"/>
</dbReference>
<dbReference type="InterPro" id="IPR036852">
    <property type="entry name" value="Peptidase_S8/S53_dom_sf"/>
</dbReference>
<comment type="similarity">
    <text evidence="1 5 6">Belongs to the peptidase S8 family.</text>
</comment>
<evidence type="ECO:0000256" key="2">
    <source>
        <dbReference type="ARBA" id="ARBA00022670"/>
    </source>
</evidence>
<dbReference type="Gene3D" id="3.40.50.200">
    <property type="entry name" value="Peptidase S8/S53 domain"/>
    <property type="match status" value="1"/>
</dbReference>
<keyword evidence="3 5" id="KW-0378">Hydrolase</keyword>
<evidence type="ECO:0000256" key="8">
    <source>
        <dbReference type="SAM" id="Phobius"/>
    </source>
</evidence>
<sequence>MMGRAGSNRSMALAGAWVLLALAPLPALAQYRGMPGGQSGGYGGGGLGGGAGIGLGIGGAILGGVVGSMARERASRAEEAEESPPPRRPGRVVEPPTRQRPIVDRPVRLRPTEPPLRVVRPSRVVPVETAKAQPAARPARIAPVAKAPPPRPPKQIVPAAPAPVAAFRSEEPGTVPREVLIELKTGAPGGTLTRLARRERLDPIESDTFSLVPLTLHRYRIRDGRLVAAVVRALQADPQVASAQANHAYALVGDATAALPFAGAQYAVAKLHLDEAHRAATGRGVAIAVIDSGIDGGHPALAGSLAESWDAIGKAALPAGDVDAHGTAVAGIVGARAQLASAAPEARLVALRAFTGRAGDKPGAQGTTIHVLRAIDRAATAGARVVNMSFAGPADAKLSQFLAAGTAKGFVYVAAAGNGGLSSPPLYPAADPNVIAVTATDAEDKLFPGANRGPHLCVSAPGVEVFVVAPGGTYGFLTGTSMAAPQVAGIVAMMLEAKPELTLATLREALTTSARDLGPAGPDADFGAGSADAREALRAIGMSFPAPAVSEVKPTETAKAEPPPVGMAVPAAAGGGGAEK</sequence>
<feature type="domain" description="Peptidase S8/S53" evidence="10">
    <location>
        <begin position="282"/>
        <end position="529"/>
    </location>
</feature>
<keyword evidence="4 5" id="KW-0720">Serine protease</keyword>